<evidence type="ECO:0000313" key="2">
    <source>
        <dbReference type="EMBL" id="MBI5975362.1"/>
    </source>
</evidence>
<keyword evidence="3" id="KW-1185">Reference proteome</keyword>
<organism evidence="2 3">
    <name type="scientific">Staphylococcus canis</name>
    <dbReference type="NCBI Taxonomy" id="2724942"/>
    <lineage>
        <taxon>Bacteria</taxon>
        <taxon>Bacillati</taxon>
        <taxon>Bacillota</taxon>
        <taxon>Bacilli</taxon>
        <taxon>Bacillales</taxon>
        <taxon>Staphylococcaceae</taxon>
        <taxon>Staphylococcus</taxon>
    </lineage>
</organism>
<dbReference type="InterPro" id="IPR038091">
    <property type="entry name" value="UPF0302_N_sf"/>
</dbReference>
<reference evidence="2 3" key="1">
    <citation type="submission" date="2020-04" db="EMBL/GenBank/DDBJ databases">
        <title>Staphylococcus species from domestic dog.</title>
        <authorList>
            <person name="Paterson G.K."/>
        </authorList>
    </citation>
    <scope>NUCLEOTIDE SEQUENCE [LARGE SCALE GENOMIC DNA]</scope>
    <source>
        <strain evidence="2 3">H16/1A</strain>
    </source>
</reference>
<dbReference type="RefSeq" id="WP_198618139.1">
    <property type="nucleotide sequence ID" value="NZ_JABANU010000015.1"/>
</dbReference>
<dbReference type="InterPro" id="IPR011188">
    <property type="entry name" value="UPF0302"/>
</dbReference>
<gene>
    <name evidence="2" type="ORF">HHH54_07060</name>
</gene>
<proteinExistence type="predicted"/>
<name>A0ABS0T9G6_9STAP</name>
<evidence type="ECO:0000259" key="1">
    <source>
        <dbReference type="Pfam" id="PF08864"/>
    </source>
</evidence>
<dbReference type="PIRSF" id="PIRSF007165">
    <property type="entry name" value="UCP007165"/>
    <property type="match status" value="1"/>
</dbReference>
<sequence>MSKLSLNYEKKSFIDYLLFHYQFKSRISVWILNFLKSEAKWMERVHFVFQAIPGHPTLEIALKGSNHVAIRYSDQYQVVTNSNEIFNHIIENLSPFDIKIHFSSQTIEEQRLNHMVIQQLLAEHNTDYLTDIYYARISKSYHHYLISLLKSEIDLTLILKEKRQFLYLTKLLNLLQLKGYDSA</sequence>
<dbReference type="Proteomes" id="UP000751852">
    <property type="component" value="Unassembled WGS sequence"/>
</dbReference>
<dbReference type="Gene3D" id="3.40.1530.30">
    <property type="entry name" value="Uncharacterised family UPF0302, N-terminal domain"/>
    <property type="match status" value="1"/>
</dbReference>
<protein>
    <recommendedName>
        <fullName evidence="1">UPF0302 domain-containing protein</fullName>
    </recommendedName>
</protein>
<comment type="caution">
    <text evidence="2">The sequence shown here is derived from an EMBL/GenBank/DDBJ whole genome shotgun (WGS) entry which is preliminary data.</text>
</comment>
<dbReference type="Pfam" id="PF08864">
    <property type="entry name" value="UPF0302"/>
    <property type="match status" value="1"/>
</dbReference>
<dbReference type="InterPro" id="IPR014963">
    <property type="entry name" value="UPF0302_N"/>
</dbReference>
<feature type="domain" description="UPF0302" evidence="1">
    <location>
        <begin position="9"/>
        <end position="111"/>
    </location>
</feature>
<evidence type="ECO:0000313" key="3">
    <source>
        <dbReference type="Proteomes" id="UP000751852"/>
    </source>
</evidence>
<accession>A0ABS0T9G6</accession>
<dbReference type="EMBL" id="JABANU010000015">
    <property type="protein sequence ID" value="MBI5975362.1"/>
    <property type="molecule type" value="Genomic_DNA"/>
</dbReference>